<protein>
    <submittedName>
        <fullName evidence="1">Uncharacterized protein</fullName>
    </submittedName>
</protein>
<dbReference type="AlphaFoldDB" id="A0A2Z6E574"/>
<accession>A0A2Z6E574</accession>
<evidence type="ECO:0000313" key="2">
    <source>
        <dbReference type="Proteomes" id="UP000270530"/>
    </source>
</evidence>
<proteinExistence type="predicted"/>
<dbReference type="Proteomes" id="UP000270530">
    <property type="component" value="Chromosome"/>
</dbReference>
<organism evidence="1 2">
    <name type="scientific">Aerosticca soli</name>
    <dbReference type="NCBI Taxonomy" id="2010829"/>
    <lineage>
        <taxon>Bacteria</taxon>
        <taxon>Pseudomonadati</taxon>
        <taxon>Pseudomonadota</taxon>
        <taxon>Gammaproteobacteria</taxon>
        <taxon>Lysobacterales</taxon>
        <taxon>Rhodanobacteraceae</taxon>
        <taxon>Aerosticca</taxon>
    </lineage>
</organism>
<keyword evidence="2" id="KW-1185">Reference proteome</keyword>
<reference evidence="2" key="2">
    <citation type="submission" date="2018-06" db="EMBL/GenBank/DDBJ databases">
        <title>Genome sequence of Rhodanobacteraceae bacterium strain Dysh456.</title>
        <authorList>
            <person name="Fukui M."/>
        </authorList>
    </citation>
    <scope>NUCLEOTIDE SEQUENCE [LARGE SCALE GENOMIC DNA]</scope>
    <source>
        <strain evidence="2">Dysh456</strain>
    </source>
</reference>
<dbReference type="KEGG" id="rbd:ALSL_1595"/>
<name>A0A2Z6E574_9GAMM</name>
<dbReference type="EMBL" id="AP018560">
    <property type="protein sequence ID" value="BBD80250.1"/>
    <property type="molecule type" value="Genomic_DNA"/>
</dbReference>
<sequence>MRVVAVAGFAWLALLLVWAPVDYLAREGRPAAGALGLALTFP</sequence>
<reference evidence="2" key="1">
    <citation type="submission" date="2018-04" db="EMBL/GenBank/DDBJ databases">
        <authorList>
            <person name="Watanabe M."/>
            <person name="Kojima H."/>
        </authorList>
    </citation>
    <scope>NUCLEOTIDE SEQUENCE [LARGE SCALE GENOMIC DNA]</scope>
    <source>
        <strain evidence="2">Dysh456</strain>
    </source>
</reference>
<evidence type="ECO:0000313" key="1">
    <source>
        <dbReference type="EMBL" id="BBD80250.1"/>
    </source>
</evidence>
<gene>
    <name evidence="1" type="ORF">ALSL_1595</name>
</gene>